<dbReference type="InterPro" id="IPR006572">
    <property type="entry name" value="Znf_DBF"/>
</dbReference>
<evidence type="ECO:0000256" key="2">
    <source>
        <dbReference type="ARBA" id="ARBA00022771"/>
    </source>
</evidence>
<accession>A0A8T2L6N3</accession>
<keyword evidence="3" id="KW-0862">Zinc</keyword>
<reference evidence="7 8" key="1">
    <citation type="submission" date="2021-07" db="EMBL/GenBank/DDBJ databases">
        <authorList>
            <person name="Imarazene B."/>
            <person name="Zahm M."/>
            <person name="Klopp C."/>
            <person name="Cabau C."/>
            <person name="Beille S."/>
            <person name="Jouanno E."/>
            <person name="Castinel A."/>
            <person name="Lluch J."/>
            <person name="Gil L."/>
            <person name="Kuchtly C."/>
            <person name="Lopez Roques C."/>
            <person name="Donnadieu C."/>
            <person name="Parrinello H."/>
            <person name="Journot L."/>
            <person name="Du K."/>
            <person name="Schartl M."/>
            <person name="Retaux S."/>
            <person name="Guiguen Y."/>
        </authorList>
    </citation>
    <scope>NUCLEOTIDE SEQUENCE [LARGE SCALE GENOMIC DNA]</scope>
    <source>
        <strain evidence="7">Pach_M1</strain>
        <tissue evidence="7">Testis</tissue>
    </source>
</reference>
<sequence>MTTERGAVMQRSCRLCDLVGSLAPGLHPLEGKSFYLDEVKSRPSDVITEVLARLGGKVESFLHKDVGVVITGNREVLTDRLLDQSSAAFGKVKDETVCSSYRQREKDNNDQRLGTSRPPVCGSRGKALLEKAIRSHEKSQGTVLANARSWGVKIVAVENFLKCVDQLTFELSTHKSKRNEKKASESSALRIVKACALKADFLKVEDTSRSYRPLHAQSLSLTMLSYTGRFTPFEPPAPPQTVKKREGELSQDTLGKNEEEPISSYDKPSAPLLHSPSPRPARKKSLGYCECCQISYKDQDEHLQSDVHRQFVEDINNYAVVDQLVDGMTADFLRCPDQQDDKRITGSPHCPPAPVRPSAQLEHLTRSETERACQAITNQATDHLLATISTNTVNTEQAFDPVCDPLIQETVLDGPPQTSFESKIVDEKVNVHLLLQPRPETHILNLCLNDTSCAIPDCELLSQITKPVSYSSHNTELDGQLAGVDQFCPKQLQRPAPSVVDNECLSPSSNIPQQQLCKCHNRKSALAERRDVQIPAESIELPLNVCLTERDQSTERKSSVDVSSCFVSSHCCTYLSTAINPRKRSRSFTFSPRRSKKMRMCWWLGQKSDPTYQNVAISKKYGATHRAPLIQCGLLSVAEKSVANVPLPINPPPAKPFQQSFHTNTTFREDCLFIHQDQRSNCEAQERQVTEPYTNRTSKFEFPAPAVTRDMSSELGPPQLHPFYHEDIQVQQTFPYPPKLVPAVSLIFPSEKPAQIPASHESSTSLLSQSFSSVCIESALIPDITFSPTSSESDWDSGLLSRLAPSVQLQPRGGHYEQDLGNLLQRSCVGVQDGSYASQLCSVLQPTVSSNTAFRDAVNLNTLYRPIETVDRPIIQSLGM</sequence>
<dbReference type="GO" id="GO:0031431">
    <property type="term" value="C:Dbf4-dependent protein kinase complex"/>
    <property type="evidence" value="ECO:0007669"/>
    <property type="project" value="TreeGrafter"/>
</dbReference>
<proteinExistence type="predicted"/>
<dbReference type="SMART" id="SM00586">
    <property type="entry name" value="ZnF_DBF"/>
    <property type="match status" value="1"/>
</dbReference>
<dbReference type="InterPro" id="IPR036420">
    <property type="entry name" value="BRCT_dom_sf"/>
</dbReference>
<dbReference type="PROSITE" id="PS51265">
    <property type="entry name" value="ZF_DBF4"/>
    <property type="match status" value="1"/>
</dbReference>
<dbReference type="InterPro" id="IPR038545">
    <property type="entry name" value="Znf_DBF_sf"/>
</dbReference>
<dbReference type="SUPFAM" id="SSF52113">
    <property type="entry name" value="BRCT domain"/>
    <property type="match status" value="1"/>
</dbReference>
<dbReference type="AlphaFoldDB" id="A0A8T2L6N3"/>
<dbReference type="FunFam" id="6.10.250.3410:FF:000001">
    <property type="entry name" value="Protein DBF4 homolog A"/>
    <property type="match status" value="1"/>
</dbReference>
<evidence type="ECO:0000313" key="7">
    <source>
        <dbReference type="EMBL" id="KAG9267243.1"/>
    </source>
</evidence>
<feature type="domain" description="DBF4-type" evidence="6">
    <location>
        <begin position="282"/>
        <end position="331"/>
    </location>
</feature>
<dbReference type="Gene3D" id="6.10.250.3410">
    <property type="entry name" value="DBF zinc finger"/>
    <property type="match status" value="1"/>
</dbReference>
<dbReference type="GO" id="GO:1901987">
    <property type="term" value="P:regulation of cell cycle phase transition"/>
    <property type="evidence" value="ECO:0007669"/>
    <property type="project" value="TreeGrafter"/>
</dbReference>
<evidence type="ECO:0000256" key="3">
    <source>
        <dbReference type="ARBA" id="ARBA00022833"/>
    </source>
</evidence>
<name>A0A8T2L6N3_ASTMX</name>
<dbReference type="GO" id="GO:0043539">
    <property type="term" value="F:protein serine/threonine kinase activator activity"/>
    <property type="evidence" value="ECO:0007669"/>
    <property type="project" value="TreeGrafter"/>
</dbReference>
<protein>
    <recommendedName>
        <fullName evidence="6">DBF4-type domain-containing protein</fullName>
    </recommendedName>
</protein>
<feature type="region of interest" description="Disordered" evidence="5">
    <location>
        <begin position="230"/>
        <end position="282"/>
    </location>
</feature>
<evidence type="ECO:0000256" key="5">
    <source>
        <dbReference type="SAM" id="MobiDB-lite"/>
    </source>
</evidence>
<evidence type="ECO:0000313" key="8">
    <source>
        <dbReference type="Proteomes" id="UP000752171"/>
    </source>
</evidence>
<dbReference type="PANTHER" id="PTHR15375">
    <property type="entry name" value="ACTIVATOR OF S-PHASE KINASE-RELATED"/>
    <property type="match status" value="1"/>
</dbReference>
<keyword evidence="1" id="KW-0479">Metal-binding</keyword>
<comment type="caution">
    <text evidence="7">The sequence shown here is derived from an EMBL/GenBank/DDBJ whole genome shotgun (WGS) entry which is preliminary data.</text>
</comment>
<evidence type="ECO:0000256" key="1">
    <source>
        <dbReference type="ARBA" id="ARBA00022723"/>
    </source>
</evidence>
<organism evidence="7 8">
    <name type="scientific">Astyanax mexicanus</name>
    <name type="common">Blind cave fish</name>
    <name type="synonym">Astyanax fasciatus mexicanus</name>
    <dbReference type="NCBI Taxonomy" id="7994"/>
    <lineage>
        <taxon>Eukaryota</taxon>
        <taxon>Metazoa</taxon>
        <taxon>Chordata</taxon>
        <taxon>Craniata</taxon>
        <taxon>Vertebrata</taxon>
        <taxon>Euteleostomi</taxon>
        <taxon>Actinopterygii</taxon>
        <taxon>Neopterygii</taxon>
        <taxon>Teleostei</taxon>
        <taxon>Ostariophysi</taxon>
        <taxon>Characiformes</taxon>
        <taxon>Characoidei</taxon>
        <taxon>Acestrorhamphidae</taxon>
        <taxon>Acestrorhamphinae</taxon>
        <taxon>Astyanax</taxon>
    </lineage>
</organism>
<dbReference type="Proteomes" id="UP000752171">
    <property type="component" value="Unassembled WGS sequence"/>
</dbReference>
<evidence type="ECO:0000256" key="4">
    <source>
        <dbReference type="PROSITE-ProRule" id="PRU00600"/>
    </source>
</evidence>
<keyword evidence="2 4" id="KW-0863">Zinc-finger</keyword>
<dbReference type="EMBL" id="JAICCE010000015">
    <property type="protein sequence ID" value="KAG9267243.1"/>
    <property type="molecule type" value="Genomic_DNA"/>
</dbReference>
<dbReference type="GO" id="GO:0010571">
    <property type="term" value="P:positive regulation of nuclear cell cycle DNA replication"/>
    <property type="evidence" value="ECO:0007669"/>
    <property type="project" value="TreeGrafter"/>
</dbReference>
<dbReference type="Pfam" id="PF07535">
    <property type="entry name" value="zf-DBF"/>
    <property type="match status" value="1"/>
</dbReference>
<gene>
    <name evidence="7" type="ORF">AMEX_G18067</name>
</gene>
<evidence type="ECO:0000259" key="6">
    <source>
        <dbReference type="PROSITE" id="PS51265"/>
    </source>
</evidence>
<dbReference type="GO" id="GO:0003676">
    <property type="term" value="F:nucleic acid binding"/>
    <property type="evidence" value="ECO:0007669"/>
    <property type="project" value="InterPro"/>
</dbReference>
<dbReference type="PANTHER" id="PTHR15375:SF24">
    <property type="entry name" value="PROTEIN DBF4 HOMOLOG B"/>
    <property type="match status" value="1"/>
</dbReference>
<dbReference type="InterPro" id="IPR051590">
    <property type="entry name" value="Replication_Regulatory_Kinase"/>
</dbReference>
<dbReference type="GO" id="GO:0008270">
    <property type="term" value="F:zinc ion binding"/>
    <property type="evidence" value="ECO:0007669"/>
    <property type="project" value="UniProtKB-KW"/>
</dbReference>